<dbReference type="SUPFAM" id="SSF160544">
    <property type="entry name" value="EscU C-terminal domain-like"/>
    <property type="match status" value="1"/>
</dbReference>
<dbReference type="PANTHER" id="PTHR30531:SF12">
    <property type="entry name" value="FLAGELLAR BIOSYNTHETIC PROTEIN FLHB"/>
    <property type="match status" value="1"/>
</dbReference>
<feature type="transmembrane region" description="Helical" evidence="12">
    <location>
        <begin position="37"/>
        <end position="57"/>
    </location>
</feature>
<dbReference type="GO" id="GO:0005886">
    <property type="term" value="C:plasma membrane"/>
    <property type="evidence" value="ECO:0007669"/>
    <property type="project" value="UniProtKB-SubCell"/>
</dbReference>
<reference evidence="13 14" key="1">
    <citation type="submission" date="2017-07" db="EMBL/GenBank/DDBJ databases">
        <title>The complete genome sequence of Bacillus mesonae strain H20-5, an efficient strain improving plant abiotic stress resistance.</title>
        <authorList>
            <person name="Kim S.Y."/>
            <person name="Song H."/>
            <person name="Sang M.K."/>
            <person name="Weon H.-Y."/>
            <person name="Song J."/>
        </authorList>
    </citation>
    <scope>NUCLEOTIDE SEQUENCE [LARGE SCALE GENOMIC DNA]</scope>
    <source>
        <strain evidence="13 14">H20-5</strain>
    </source>
</reference>
<evidence type="ECO:0000313" key="13">
    <source>
        <dbReference type="EMBL" id="AZU64161.1"/>
    </source>
</evidence>
<keyword evidence="14" id="KW-1185">Reference proteome</keyword>
<keyword evidence="4 12" id="KW-0813">Transport</keyword>
<evidence type="ECO:0000256" key="9">
    <source>
        <dbReference type="ARBA" id="ARBA00022989"/>
    </source>
</evidence>
<dbReference type="Gene3D" id="6.10.250.2080">
    <property type="match status" value="1"/>
</dbReference>
<keyword evidence="10 12" id="KW-0472">Membrane</keyword>
<feature type="transmembrane region" description="Helical" evidence="12">
    <location>
        <begin position="150"/>
        <end position="169"/>
    </location>
</feature>
<sequence>MYLSLDLQLFAEKTEKATPQKKKEARKKGQVAKSTDLSNAVVLLSAFSFLSFYGGRAAEQLLLVFRRGFSDWLVVDLNPSTVTMLFVTILKDSALIAAPIIAIAWMGSLASTLAQVGFLVSSEAIKMDLKKINPVEGAKRLFSTRTLVEFIKSILKLVVIVMVAGLFLWKQKAVLLKLPQMELLRLASFLGSLMVKLGMVISASYLVLAVADLVYQRFDHAKKLRMSKQDIKDEYKKSEGDPLIKHKIKEKQRQISSSRMMQDVPRAQVVVTNPTHFAVAIAYEAGKTKVPVVVAKGADFLAQKIKEIAKEHRVVIMENKPLARTLYANVEIGEEIPEELFKAVAEVLAYVYKVKGTLNKQGGI</sequence>
<dbReference type="InterPro" id="IPR006136">
    <property type="entry name" value="FlhB"/>
</dbReference>
<dbReference type="GO" id="GO:0009306">
    <property type="term" value="P:protein secretion"/>
    <property type="evidence" value="ECO:0007669"/>
    <property type="project" value="InterPro"/>
</dbReference>
<dbReference type="STRING" id="1193713.GCA_001636315_01819"/>
<evidence type="ECO:0000256" key="12">
    <source>
        <dbReference type="RuleBase" id="RU364091"/>
    </source>
</evidence>
<evidence type="ECO:0000256" key="4">
    <source>
        <dbReference type="ARBA" id="ARBA00022448"/>
    </source>
</evidence>
<dbReference type="InterPro" id="IPR006135">
    <property type="entry name" value="T3SS_substrate_exporter"/>
</dbReference>
<keyword evidence="8 12" id="KW-0653">Protein transport</keyword>
<comment type="function">
    <text evidence="12">Required for formation of the rod structure in the basal body of the flagellar apparatus. Together with FliI and FliH, may constitute the export apparatus of flagellin.</text>
</comment>
<evidence type="ECO:0000256" key="7">
    <source>
        <dbReference type="ARBA" id="ARBA00022795"/>
    </source>
</evidence>
<evidence type="ECO:0000256" key="8">
    <source>
        <dbReference type="ARBA" id="ARBA00022927"/>
    </source>
</evidence>
<dbReference type="Gene3D" id="3.40.1690.10">
    <property type="entry name" value="secretion proteins EscU"/>
    <property type="match status" value="1"/>
</dbReference>
<keyword evidence="13" id="KW-0966">Cell projection</keyword>
<evidence type="ECO:0000256" key="11">
    <source>
        <dbReference type="ARBA" id="ARBA00023225"/>
    </source>
</evidence>
<evidence type="ECO:0000256" key="2">
    <source>
        <dbReference type="ARBA" id="ARBA00010690"/>
    </source>
</evidence>
<evidence type="ECO:0000313" key="14">
    <source>
        <dbReference type="Proteomes" id="UP000282892"/>
    </source>
</evidence>
<evidence type="ECO:0000256" key="3">
    <source>
        <dbReference type="ARBA" id="ARBA00021622"/>
    </source>
</evidence>
<dbReference type="FunFam" id="3.40.1690.10:FF:000001">
    <property type="entry name" value="Flagellar biosynthetic protein FlhB"/>
    <property type="match status" value="1"/>
</dbReference>
<feature type="transmembrane region" description="Helical" evidence="12">
    <location>
        <begin position="69"/>
        <end position="90"/>
    </location>
</feature>
<keyword evidence="11 12" id="KW-1006">Bacterial flagellum protein export</keyword>
<dbReference type="RefSeq" id="WP_127488865.1">
    <property type="nucleotide sequence ID" value="NZ_CP022572.1"/>
</dbReference>
<feature type="transmembrane region" description="Helical" evidence="12">
    <location>
        <begin position="189"/>
        <end position="215"/>
    </location>
</feature>
<keyword evidence="9 12" id="KW-1133">Transmembrane helix</keyword>
<dbReference type="Proteomes" id="UP000282892">
    <property type="component" value="Chromosome"/>
</dbReference>
<gene>
    <name evidence="12 13" type="primary">flhB</name>
    <name evidence="13" type="ORF">CHR53_24600</name>
</gene>
<dbReference type="OrthoDB" id="9807950at2"/>
<dbReference type="AlphaFoldDB" id="A0A3Q9QVC9"/>
<dbReference type="GO" id="GO:0044780">
    <property type="term" value="P:bacterial-type flagellum assembly"/>
    <property type="evidence" value="ECO:0007669"/>
    <property type="project" value="InterPro"/>
</dbReference>
<name>A0A3Q9QVC9_9BACI</name>
<comment type="subcellular location">
    <subcellularLocation>
        <location evidence="1">Cell membrane</location>
        <topology evidence="1">Multi-pass membrane protein</topology>
    </subcellularLocation>
</comment>
<dbReference type="InterPro" id="IPR029025">
    <property type="entry name" value="T3SS_substrate_exporter_C"/>
</dbReference>
<keyword evidence="13" id="KW-0969">Cilium</keyword>
<keyword evidence="6 12" id="KW-0812">Transmembrane</keyword>
<keyword evidence="13" id="KW-0282">Flagellum</keyword>
<keyword evidence="5 12" id="KW-1003">Cell membrane</keyword>
<organism evidence="13 14">
    <name type="scientific">Neobacillus mesonae</name>
    <dbReference type="NCBI Taxonomy" id="1193713"/>
    <lineage>
        <taxon>Bacteria</taxon>
        <taxon>Bacillati</taxon>
        <taxon>Bacillota</taxon>
        <taxon>Bacilli</taxon>
        <taxon>Bacillales</taxon>
        <taxon>Bacillaceae</taxon>
        <taxon>Neobacillus</taxon>
    </lineage>
</organism>
<dbReference type="PRINTS" id="PR00950">
    <property type="entry name" value="TYPE3IMSPROT"/>
</dbReference>
<dbReference type="KEGG" id="nmk:CHR53_24600"/>
<evidence type="ECO:0000256" key="6">
    <source>
        <dbReference type="ARBA" id="ARBA00022692"/>
    </source>
</evidence>
<dbReference type="NCBIfam" id="TIGR00328">
    <property type="entry name" value="flhB"/>
    <property type="match status" value="1"/>
</dbReference>
<protein>
    <recommendedName>
        <fullName evidence="3 12">Flagellar biosynthetic protein FlhB</fullName>
    </recommendedName>
</protein>
<proteinExistence type="inferred from homology"/>
<evidence type="ECO:0000256" key="1">
    <source>
        <dbReference type="ARBA" id="ARBA00004651"/>
    </source>
</evidence>
<comment type="similarity">
    <text evidence="2 12">Belongs to the type III secretion exporter family.</text>
</comment>
<accession>A0A3Q9QVC9</accession>
<dbReference type="PANTHER" id="PTHR30531">
    <property type="entry name" value="FLAGELLAR BIOSYNTHETIC PROTEIN FLHB"/>
    <property type="match status" value="1"/>
</dbReference>
<dbReference type="EMBL" id="CP022572">
    <property type="protein sequence ID" value="AZU64161.1"/>
    <property type="molecule type" value="Genomic_DNA"/>
</dbReference>
<evidence type="ECO:0000256" key="10">
    <source>
        <dbReference type="ARBA" id="ARBA00023136"/>
    </source>
</evidence>
<keyword evidence="7 12" id="KW-1005">Bacterial flagellum biogenesis</keyword>
<evidence type="ECO:0000256" key="5">
    <source>
        <dbReference type="ARBA" id="ARBA00022475"/>
    </source>
</evidence>
<feature type="transmembrane region" description="Helical" evidence="12">
    <location>
        <begin position="96"/>
        <end position="120"/>
    </location>
</feature>
<dbReference type="Pfam" id="PF01312">
    <property type="entry name" value="Bac_export_2"/>
    <property type="match status" value="1"/>
</dbReference>